<gene>
    <name evidence="2" type="ORF">HORIV_63450</name>
</gene>
<evidence type="ECO:0000313" key="2">
    <source>
        <dbReference type="EMBL" id="BBI53924.1"/>
    </source>
</evidence>
<keyword evidence="1" id="KW-1133">Transmembrane helix</keyword>
<accession>A0ABM7GSW1</accession>
<evidence type="ECO:0000313" key="3">
    <source>
        <dbReference type="Proteomes" id="UP000289555"/>
    </source>
</evidence>
<keyword evidence="3" id="KW-1185">Reference proteome</keyword>
<feature type="transmembrane region" description="Helical" evidence="1">
    <location>
        <begin position="96"/>
        <end position="114"/>
    </location>
</feature>
<evidence type="ECO:0000256" key="1">
    <source>
        <dbReference type="SAM" id="Phobius"/>
    </source>
</evidence>
<feature type="transmembrane region" description="Helical" evidence="1">
    <location>
        <begin position="64"/>
        <end position="84"/>
    </location>
</feature>
<keyword evidence="1" id="KW-0812">Transmembrane</keyword>
<feature type="transmembrane region" description="Helical" evidence="1">
    <location>
        <begin position="121"/>
        <end position="140"/>
    </location>
</feature>
<protein>
    <recommendedName>
        <fullName evidence="4">MFS transporter</fullName>
    </recommendedName>
</protein>
<evidence type="ECO:0008006" key="4">
    <source>
        <dbReference type="Google" id="ProtNLM"/>
    </source>
</evidence>
<dbReference type="Proteomes" id="UP000289555">
    <property type="component" value="Chromosome"/>
</dbReference>
<reference evidence="3" key="1">
    <citation type="journal article" date="2019" name="Microbiol. Resour. Announc.">
        <title>Complete Genome Sequence of Halomonas olivaria, a Moderately Halophilic Bacterium Isolated from Olive Processing Effluents, Obtained by Nanopore Sequencing.</title>
        <authorList>
            <person name="Nagata S."/>
            <person name="Ii K.M."/>
            <person name="Tsukimi T."/>
            <person name="Miura M.C."/>
            <person name="Galipon J."/>
            <person name="Arakawa K."/>
        </authorList>
    </citation>
    <scope>NUCLEOTIDE SEQUENCE [LARGE SCALE GENOMIC DNA]</scope>
    <source>
        <strain evidence="3">TYRC17</strain>
    </source>
</reference>
<sequence length="141" mass="15430">MAGKTLKTEGEEWNGFALLCSVSVFNRQCRLSFSVLGTIDAAIRNADKRLFDEIGETIGEAIRVVVDFLLGIFTNFFAAFGDFIDGLTRSLGINDSFFSIAVLVIGLLILWGGLRAFLRGSLLGGIVRTVLGLFILSWLMM</sequence>
<name>A0ABM7GSW1_9GAMM</name>
<organism evidence="2 3">
    <name type="scientific">Vreelandella olivaria</name>
    <dbReference type="NCBI Taxonomy" id="390919"/>
    <lineage>
        <taxon>Bacteria</taxon>
        <taxon>Pseudomonadati</taxon>
        <taxon>Pseudomonadota</taxon>
        <taxon>Gammaproteobacteria</taxon>
        <taxon>Oceanospirillales</taxon>
        <taxon>Halomonadaceae</taxon>
        <taxon>Vreelandella</taxon>
    </lineage>
</organism>
<proteinExistence type="predicted"/>
<keyword evidence="1" id="KW-0472">Membrane</keyword>
<dbReference type="EMBL" id="AP019416">
    <property type="protein sequence ID" value="BBI53924.1"/>
    <property type="molecule type" value="Genomic_DNA"/>
</dbReference>